<evidence type="ECO:0008006" key="2">
    <source>
        <dbReference type="Google" id="ProtNLM"/>
    </source>
</evidence>
<name>A0A382DH46_9ZZZZ</name>
<dbReference type="EMBL" id="UINC01039351">
    <property type="protein sequence ID" value="SVB37708.1"/>
    <property type="molecule type" value="Genomic_DNA"/>
</dbReference>
<reference evidence="1" key="1">
    <citation type="submission" date="2018-05" db="EMBL/GenBank/DDBJ databases">
        <authorList>
            <person name="Lanie J.A."/>
            <person name="Ng W.-L."/>
            <person name="Kazmierczak K.M."/>
            <person name="Andrzejewski T.M."/>
            <person name="Davidsen T.M."/>
            <person name="Wayne K.J."/>
            <person name="Tettelin H."/>
            <person name="Glass J.I."/>
            <person name="Rusch D."/>
            <person name="Podicherti R."/>
            <person name="Tsui H.-C.T."/>
            <person name="Winkler M.E."/>
        </authorList>
    </citation>
    <scope>NUCLEOTIDE SEQUENCE</scope>
</reference>
<accession>A0A382DH46</accession>
<dbReference type="AlphaFoldDB" id="A0A382DH46"/>
<proteinExistence type="predicted"/>
<sequence>MASRESLIYSEVRAWLTFNQRSAKWLAREVGMSYPTMMAVLTGRTKNNLYAKRKIVKIIDSDPWKKYPIIPYPKKRELQNDD</sequence>
<gene>
    <name evidence="1" type="ORF">METZ01_LOCUS190562</name>
</gene>
<protein>
    <recommendedName>
        <fullName evidence="2">Ner winged helix-turn-helix DNA-binding domain-containing protein</fullName>
    </recommendedName>
</protein>
<evidence type="ECO:0000313" key="1">
    <source>
        <dbReference type="EMBL" id="SVB37708.1"/>
    </source>
</evidence>
<organism evidence="1">
    <name type="scientific">marine metagenome</name>
    <dbReference type="NCBI Taxonomy" id="408172"/>
    <lineage>
        <taxon>unclassified sequences</taxon>
        <taxon>metagenomes</taxon>
        <taxon>ecological metagenomes</taxon>
    </lineage>
</organism>